<name>A0A8J7Q260_9PROT</name>
<evidence type="ECO:0000313" key="3">
    <source>
        <dbReference type="Proteomes" id="UP000664414"/>
    </source>
</evidence>
<gene>
    <name evidence="2" type="ORF">J0H12_07605</name>
</gene>
<dbReference type="Gene3D" id="1.10.10.2520">
    <property type="entry name" value="Cell wall hydrolase SleB, domain 1"/>
    <property type="match status" value="1"/>
</dbReference>
<protein>
    <submittedName>
        <fullName evidence="2">Cell wall hydrolase</fullName>
    </submittedName>
</protein>
<dbReference type="Pfam" id="PF07486">
    <property type="entry name" value="Hydrolase_2"/>
    <property type="match status" value="1"/>
</dbReference>
<evidence type="ECO:0000313" key="2">
    <source>
        <dbReference type="EMBL" id="MBN9413763.1"/>
    </source>
</evidence>
<feature type="domain" description="Cell wall hydrolase SleB" evidence="1">
    <location>
        <begin position="35"/>
        <end position="142"/>
    </location>
</feature>
<sequence>MEIINNLEEIDILARTIYGEARGEYGRRDGGIAALIAVGNVVMNRLKAKTWYGKTITEICHKPFQFSCWNPQDPNRVLLMSSQIEQDRLFHLCHQVAESVATSQWPDLTHGSDHYYALTMSKPPAWSQQKKPKIQLGQHIFFKLASESSEERN</sequence>
<comment type="caution">
    <text evidence="2">The sequence shown here is derived from an EMBL/GenBank/DDBJ whole genome shotgun (WGS) entry which is preliminary data.</text>
</comment>
<evidence type="ECO:0000259" key="1">
    <source>
        <dbReference type="Pfam" id="PF07486"/>
    </source>
</evidence>
<organism evidence="2 3">
    <name type="scientific">Candidatus Paracaedimonas acanthamoebae</name>
    <dbReference type="NCBI Taxonomy" id="244581"/>
    <lineage>
        <taxon>Bacteria</taxon>
        <taxon>Pseudomonadati</taxon>
        <taxon>Pseudomonadota</taxon>
        <taxon>Alphaproteobacteria</taxon>
        <taxon>Holosporales</taxon>
        <taxon>Caedimonadaceae</taxon>
        <taxon>Candidatus Paracaedimonas</taxon>
    </lineage>
</organism>
<dbReference type="GO" id="GO:0016787">
    <property type="term" value="F:hydrolase activity"/>
    <property type="evidence" value="ECO:0007669"/>
    <property type="project" value="UniProtKB-KW"/>
</dbReference>
<dbReference type="InterPro" id="IPR042047">
    <property type="entry name" value="SleB_dom1"/>
</dbReference>
<dbReference type="InterPro" id="IPR011105">
    <property type="entry name" value="Cell_wall_hydrolase_SleB"/>
</dbReference>
<accession>A0A8J7Q260</accession>
<dbReference type="Proteomes" id="UP000664414">
    <property type="component" value="Unassembled WGS sequence"/>
</dbReference>
<reference evidence="2" key="1">
    <citation type="submission" date="2021-02" db="EMBL/GenBank/DDBJ databases">
        <title>Thiocyanate and organic carbon inputs drive convergent selection for specific autotrophic Afipia and Thiobacillus strains within complex microbiomes.</title>
        <authorList>
            <person name="Huddy R.J."/>
            <person name="Sachdeva R."/>
            <person name="Kadzinga F."/>
            <person name="Kantor R.S."/>
            <person name="Harrison S.T.L."/>
            <person name="Banfield J.F."/>
        </authorList>
    </citation>
    <scope>NUCLEOTIDE SEQUENCE</scope>
    <source>
        <strain evidence="2">SCN18_10_11_15_R4_P_38_20</strain>
    </source>
</reference>
<dbReference type="AlphaFoldDB" id="A0A8J7Q260"/>
<proteinExistence type="predicted"/>
<dbReference type="EMBL" id="JAFKGL010000046">
    <property type="protein sequence ID" value="MBN9413763.1"/>
    <property type="molecule type" value="Genomic_DNA"/>
</dbReference>
<keyword evidence="2" id="KW-0378">Hydrolase</keyword>